<dbReference type="Proteomes" id="UP001597237">
    <property type="component" value="Unassembled WGS sequence"/>
</dbReference>
<dbReference type="EMBL" id="JBHUEY010000006">
    <property type="protein sequence ID" value="MFD1785125.1"/>
    <property type="molecule type" value="Genomic_DNA"/>
</dbReference>
<protein>
    <recommendedName>
        <fullName evidence="3">DUF995 domain-containing protein</fullName>
    </recommendedName>
</protein>
<comment type="caution">
    <text evidence="1">The sequence shown here is derived from an EMBL/GenBank/DDBJ whole genome shotgun (WGS) entry which is preliminary data.</text>
</comment>
<keyword evidence="2" id="KW-1185">Reference proteome</keyword>
<sequence length="114" mass="12174">MAATAALIATPALATAPEVLQPAFKNTIVSTYPDGRQAKLWLNPDGTYRAAGRRGKPSSGRWTLKGEEICLKQQRPFPAPFSYCTAVRRGGVGTSWTGKAVTGEQIRISVVAGR</sequence>
<gene>
    <name evidence="1" type="ORF">ACFSC0_17125</name>
</gene>
<organism evidence="1 2">
    <name type="scientific">Phenylobacterium terrae</name>
    <dbReference type="NCBI Taxonomy" id="2665495"/>
    <lineage>
        <taxon>Bacteria</taxon>
        <taxon>Pseudomonadati</taxon>
        <taxon>Pseudomonadota</taxon>
        <taxon>Alphaproteobacteria</taxon>
        <taxon>Caulobacterales</taxon>
        <taxon>Caulobacteraceae</taxon>
        <taxon>Phenylobacterium</taxon>
    </lineage>
</organism>
<evidence type="ECO:0000313" key="1">
    <source>
        <dbReference type="EMBL" id="MFD1785125.1"/>
    </source>
</evidence>
<proteinExistence type="predicted"/>
<dbReference type="RefSeq" id="WP_377282079.1">
    <property type="nucleotide sequence ID" value="NZ_JBHRSI010000005.1"/>
</dbReference>
<evidence type="ECO:0008006" key="3">
    <source>
        <dbReference type="Google" id="ProtNLM"/>
    </source>
</evidence>
<reference evidence="2" key="1">
    <citation type="journal article" date="2019" name="Int. J. Syst. Evol. Microbiol.">
        <title>The Global Catalogue of Microorganisms (GCM) 10K type strain sequencing project: providing services to taxonomists for standard genome sequencing and annotation.</title>
        <authorList>
            <consortium name="The Broad Institute Genomics Platform"/>
            <consortium name="The Broad Institute Genome Sequencing Center for Infectious Disease"/>
            <person name="Wu L."/>
            <person name="Ma J."/>
        </authorList>
    </citation>
    <scope>NUCLEOTIDE SEQUENCE [LARGE SCALE GENOMIC DNA]</scope>
    <source>
        <strain evidence="2">DFY28</strain>
    </source>
</reference>
<name>A0ABW4N783_9CAUL</name>
<accession>A0ABW4N783</accession>
<evidence type="ECO:0000313" key="2">
    <source>
        <dbReference type="Proteomes" id="UP001597237"/>
    </source>
</evidence>